<dbReference type="InterPro" id="IPR001647">
    <property type="entry name" value="HTH_TetR"/>
</dbReference>
<protein>
    <submittedName>
        <fullName evidence="6">TetR family transcriptional regulator</fullName>
    </submittedName>
</protein>
<dbReference type="SUPFAM" id="SSF48498">
    <property type="entry name" value="Tetracyclin repressor-like, C-terminal domain"/>
    <property type="match status" value="1"/>
</dbReference>
<dbReference type="SUPFAM" id="SSF46689">
    <property type="entry name" value="Homeodomain-like"/>
    <property type="match status" value="1"/>
</dbReference>
<dbReference type="Pfam" id="PF16925">
    <property type="entry name" value="TetR_C_13"/>
    <property type="match status" value="1"/>
</dbReference>
<sequence length="191" mass="21727">MKKETVDNILAIGTDLVLKKGYNNLGILEVLETAKIPKGSFYYYFKSKEDFGIQLIKYYSEHSLKILNSYLKDTSKNPRERLLSFFNDMKNVYSDKGFKEGCLLGNCSLELSDVSESFSTVISSELDKWQFCFEDCIIEGQNTGVISADKSSVDMSNFILSGWEGAILRMKSSKNNDAIEVFIQYVSKYIL</sequence>
<dbReference type="InterPro" id="IPR036271">
    <property type="entry name" value="Tet_transcr_reg_TetR-rel_C_sf"/>
</dbReference>
<dbReference type="EMBL" id="VLNR01000024">
    <property type="protein sequence ID" value="TSE08300.1"/>
    <property type="molecule type" value="Genomic_DNA"/>
</dbReference>
<evidence type="ECO:0000259" key="5">
    <source>
        <dbReference type="PROSITE" id="PS50977"/>
    </source>
</evidence>
<evidence type="ECO:0000256" key="4">
    <source>
        <dbReference type="PROSITE-ProRule" id="PRU00335"/>
    </source>
</evidence>
<dbReference type="PROSITE" id="PS50977">
    <property type="entry name" value="HTH_TETR_2"/>
    <property type="match status" value="1"/>
</dbReference>
<dbReference type="Pfam" id="PF00440">
    <property type="entry name" value="TetR_N"/>
    <property type="match status" value="1"/>
</dbReference>
<dbReference type="Gene3D" id="1.10.357.10">
    <property type="entry name" value="Tetracycline Repressor, domain 2"/>
    <property type="match status" value="1"/>
</dbReference>
<evidence type="ECO:0000256" key="2">
    <source>
        <dbReference type="ARBA" id="ARBA00023125"/>
    </source>
</evidence>
<evidence type="ECO:0000313" key="7">
    <source>
        <dbReference type="Proteomes" id="UP000318833"/>
    </source>
</evidence>
<gene>
    <name evidence="6" type="ORF">FOF46_12955</name>
</gene>
<evidence type="ECO:0000313" key="6">
    <source>
        <dbReference type="EMBL" id="TSE08300.1"/>
    </source>
</evidence>
<comment type="caution">
    <text evidence="6">The sequence shown here is derived from an EMBL/GenBank/DDBJ whole genome shotgun (WGS) entry which is preliminary data.</text>
</comment>
<dbReference type="GO" id="GO:0003677">
    <property type="term" value="F:DNA binding"/>
    <property type="evidence" value="ECO:0007669"/>
    <property type="project" value="UniProtKB-UniRule"/>
</dbReference>
<dbReference type="AlphaFoldDB" id="A0A554VK20"/>
<dbReference type="PANTHER" id="PTHR47506">
    <property type="entry name" value="TRANSCRIPTIONAL REGULATORY PROTEIN"/>
    <property type="match status" value="1"/>
</dbReference>
<name>A0A554VK20_9FLAO</name>
<dbReference type="InterPro" id="IPR009057">
    <property type="entry name" value="Homeodomain-like_sf"/>
</dbReference>
<keyword evidence="7" id="KW-1185">Reference proteome</keyword>
<reference evidence="6 7" key="1">
    <citation type="submission" date="2019-07" db="EMBL/GenBank/DDBJ databases">
        <title>The draft genome sequence of Aquimarina algiphila M91.</title>
        <authorList>
            <person name="Meng X."/>
        </authorList>
    </citation>
    <scope>NUCLEOTIDE SEQUENCE [LARGE SCALE GENOMIC DNA]</scope>
    <source>
        <strain evidence="6 7">M91</strain>
    </source>
</reference>
<dbReference type="OrthoDB" id="9787680at2"/>
<keyword evidence="2 4" id="KW-0238">DNA-binding</keyword>
<dbReference type="PANTHER" id="PTHR47506:SF6">
    <property type="entry name" value="HTH-TYPE TRANSCRIPTIONAL REPRESSOR NEMR"/>
    <property type="match status" value="1"/>
</dbReference>
<feature type="domain" description="HTH tetR-type" evidence="5">
    <location>
        <begin position="3"/>
        <end position="63"/>
    </location>
</feature>
<dbReference type="Proteomes" id="UP000318833">
    <property type="component" value="Unassembled WGS sequence"/>
</dbReference>
<proteinExistence type="predicted"/>
<dbReference type="RefSeq" id="WP_109435806.1">
    <property type="nucleotide sequence ID" value="NZ_CANLFO010000017.1"/>
</dbReference>
<evidence type="ECO:0000256" key="3">
    <source>
        <dbReference type="ARBA" id="ARBA00023163"/>
    </source>
</evidence>
<feature type="DNA-binding region" description="H-T-H motif" evidence="4">
    <location>
        <begin position="26"/>
        <end position="45"/>
    </location>
</feature>
<dbReference type="InterPro" id="IPR011075">
    <property type="entry name" value="TetR_C"/>
</dbReference>
<keyword evidence="1" id="KW-0805">Transcription regulation</keyword>
<organism evidence="6 7">
    <name type="scientific">Aquimarina algiphila</name>
    <dbReference type="NCBI Taxonomy" id="2047982"/>
    <lineage>
        <taxon>Bacteria</taxon>
        <taxon>Pseudomonadati</taxon>
        <taxon>Bacteroidota</taxon>
        <taxon>Flavobacteriia</taxon>
        <taxon>Flavobacteriales</taxon>
        <taxon>Flavobacteriaceae</taxon>
        <taxon>Aquimarina</taxon>
    </lineage>
</organism>
<evidence type="ECO:0000256" key="1">
    <source>
        <dbReference type="ARBA" id="ARBA00023015"/>
    </source>
</evidence>
<accession>A0A554VK20</accession>
<dbReference type="PRINTS" id="PR00455">
    <property type="entry name" value="HTHTETR"/>
</dbReference>
<keyword evidence="3" id="KW-0804">Transcription</keyword>